<dbReference type="EMBL" id="JBFTWV010000223">
    <property type="protein sequence ID" value="KAL2783628.1"/>
    <property type="molecule type" value="Genomic_DNA"/>
</dbReference>
<organism evidence="1 2">
    <name type="scientific">Aspergillus keveii</name>
    <dbReference type="NCBI Taxonomy" id="714993"/>
    <lineage>
        <taxon>Eukaryota</taxon>
        <taxon>Fungi</taxon>
        <taxon>Dikarya</taxon>
        <taxon>Ascomycota</taxon>
        <taxon>Pezizomycotina</taxon>
        <taxon>Eurotiomycetes</taxon>
        <taxon>Eurotiomycetidae</taxon>
        <taxon>Eurotiales</taxon>
        <taxon>Aspergillaceae</taxon>
        <taxon>Aspergillus</taxon>
        <taxon>Aspergillus subgen. Nidulantes</taxon>
    </lineage>
</organism>
<keyword evidence="2" id="KW-1185">Reference proteome</keyword>
<comment type="caution">
    <text evidence="1">The sequence shown here is derived from an EMBL/GenBank/DDBJ whole genome shotgun (WGS) entry which is preliminary data.</text>
</comment>
<proteinExistence type="predicted"/>
<gene>
    <name evidence="1" type="ORF">BJX66DRAFT_318171</name>
</gene>
<dbReference type="Proteomes" id="UP001610563">
    <property type="component" value="Unassembled WGS sequence"/>
</dbReference>
<evidence type="ECO:0000313" key="1">
    <source>
        <dbReference type="EMBL" id="KAL2783628.1"/>
    </source>
</evidence>
<name>A0ABR4FKR5_9EURO</name>
<reference evidence="1 2" key="1">
    <citation type="submission" date="2024-07" db="EMBL/GenBank/DDBJ databases">
        <title>Section-level genome sequencing and comparative genomics of Aspergillus sections Usti and Cavernicolus.</title>
        <authorList>
            <consortium name="Lawrence Berkeley National Laboratory"/>
            <person name="Nybo J.L."/>
            <person name="Vesth T.C."/>
            <person name="Theobald S."/>
            <person name="Frisvad J.C."/>
            <person name="Larsen T.O."/>
            <person name="Kjaerboelling I."/>
            <person name="Rothschild-Mancinelli K."/>
            <person name="Lyhne E.K."/>
            <person name="Kogle M.E."/>
            <person name="Barry K."/>
            <person name="Clum A."/>
            <person name="Na H."/>
            <person name="Ledsgaard L."/>
            <person name="Lin J."/>
            <person name="Lipzen A."/>
            <person name="Kuo A."/>
            <person name="Riley R."/>
            <person name="Mondo S."/>
            <person name="Labutti K."/>
            <person name="Haridas S."/>
            <person name="Pangalinan J."/>
            <person name="Salamov A.A."/>
            <person name="Simmons B.A."/>
            <person name="Magnuson J.K."/>
            <person name="Chen J."/>
            <person name="Drula E."/>
            <person name="Henrissat B."/>
            <person name="Wiebenga A."/>
            <person name="Lubbers R.J."/>
            <person name="Gomes A.C."/>
            <person name="Makela M.R."/>
            <person name="Stajich J."/>
            <person name="Grigoriev I.V."/>
            <person name="Mortensen U.H."/>
            <person name="De Vries R.P."/>
            <person name="Baker S.E."/>
            <person name="Andersen M.R."/>
        </authorList>
    </citation>
    <scope>NUCLEOTIDE SEQUENCE [LARGE SCALE GENOMIC DNA]</scope>
    <source>
        <strain evidence="1 2">CBS 209.92</strain>
    </source>
</reference>
<evidence type="ECO:0000313" key="2">
    <source>
        <dbReference type="Proteomes" id="UP001610563"/>
    </source>
</evidence>
<accession>A0ABR4FKR5</accession>
<protein>
    <submittedName>
        <fullName evidence="1">Uncharacterized protein</fullName>
    </submittedName>
</protein>
<sequence>MERSVVALAYMIGGEGERIEVMQSSGLDVPYAMRDLFDLSTNRLREYFASHNHQVTNGQLATCSIVLPREPIKLNPSLPPRSDVVPGESAPEDAKASTGIYVAEPNSMALQYSESCEGERKSYSALVHVEYPFQARPMGGLRDIEAPSRQVILQEVSKIMSEHGLSNPVWPIKTLCVKHEDTAYDILGYKHDYIGSLLDDVLKSGKLPIIECVY</sequence>